<feature type="compositionally biased region" description="Polar residues" evidence="8">
    <location>
        <begin position="1182"/>
        <end position="1197"/>
    </location>
</feature>
<feature type="domain" description="C2H2-type" evidence="9">
    <location>
        <begin position="2158"/>
        <end position="2185"/>
    </location>
</feature>
<feature type="region of interest" description="Disordered" evidence="8">
    <location>
        <begin position="2965"/>
        <end position="3044"/>
    </location>
</feature>
<feature type="region of interest" description="Disordered" evidence="8">
    <location>
        <begin position="1713"/>
        <end position="1736"/>
    </location>
</feature>
<feature type="domain" description="C2H2-type" evidence="9">
    <location>
        <begin position="1687"/>
        <end position="1714"/>
    </location>
</feature>
<feature type="domain" description="C2H2-type" evidence="9">
    <location>
        <begin position="337"/>
        <end position="364"/>
    </location>
</feature>
<dbReference type="PROSITE" id="PS50157">
    <property type="entry name" value="ZINC_FINGER_C2H2_2"/>
    <property type="match status" value="35"/>
</dbReference>
<feature type="domain" description="C2H2-type" evidence="9">
    <location>
        <begin position="672"/>
        <end position="699"/>
    </location>
</feature>
<feature type="compositionally biased region" description="Acidic residues" evidence="8">
    <location>
        <begin position="2880"/>
        <end position="2889"/>
    </location>
</feature>
<feature type="compositionally biased region" description="Low complexity" evidence="8">
    <location>
        <begin position="1381"/>
        <end position="1390"/>
    </location>
</feature>
<feature type="domain" description="C2H2-type" evidence="9">
    <location>
        <begin position="1488"/>
        <end position="1515"/>
    </location>
</feature>
<feature type="region of interest" description="Disordered" evidence="8">
    <location>
        <begin position="1377"/>
        <end position="1409"/>
    </location>
</feature>
<feature type="domain" description="C2H2-type" evidence="9">
    <location>
        <begin position="1005"/>
        <end position="1028"/>
    </location>
</feature>
<feature type="domain" description="C2H2-type" evidence="9">
    <location>
        <begin position="2415"/>
        <end position="2443"/>
    </location>
</feature>
<gene>
    <name evidence="10" type="ORF">CHS0354_013317</name>
</gene>
<feature type="domain" description="C2H2-type" evidence="9">
    <location>
        <begin position="734"/>
        <end position="761"/>
    </location>
</feature>
<feature type="region of interest" description="Disordered" evidence="8">
    <location>
        <begin position="1170"/>
        <end position="1199"/>
    </location>
</feature>
<feature type="region of interest" description="Disordered" evidence="8">
    <location>
        <begin position="889"/>
        <end position="918"/>
    </location>
</feature>
<feature type="domain" description="C2H2-type" evidence="9">
    <location>
        <begin position="614"/>
        <end position="641"/>
    </location>
</feature>
<dbReference type="SUPFAM" id="SSF57667">
    <property type="entry name" value="beta-beta-alpha zinc fingers"/>
    <property type="match status" value="15"/>
</dbReference>
<keyword evidence="4 7" id="KW-0863">Zinc-finger</keyword>
<feature type="domain" description="C2H2-type" evidence="9">
    <location>
        <begin position="2463"/>
        <end position="2491"/>
    </location>
</feature>
<keyword evidence="3" id="KW-0677">Repeat</keyword>
<feature type="domain" description="C2H2-type" evidence="9">
    <location>
        <begin position="2057"/>
        <end position="2084"/>
    </location>
</feature>
<keyword evidence="5" id="KW-0862">Zinc</keyword>
<feature type="region of interest" description="Disordered" evidence="8">
    <location>
        <begin position="1515"/>
        <end position="1540"/>
    </location>
</feature>
<feature type="domain" description="C2H2-type" evidence="9">
    <location>
        <begin position="2633"/>
        <end position="2660"/>
    </location>
</feature>
<feature type="domain" description="C2H2-type" evidence="9">
    <location>
        <begin position="1753"/>
        <end position="1780"/>
    </location>
</feature>
<dbReference type="GO" id="GO:0008270">
    <property type="term" value="F:zinc ion binding"/>
    <property type="evidence" value="ECO:0007669"/>
    <property type="project" value="UniProtKB-KW"/>
</dbReference>
<dbReference type="InterPro" id="IPR013087">
    <property type="entry name" value="Znf_C2H2_type"/>
</dbReference>
<reference evidence="10" key="3">
    <citation type="submission" date="2023-05" db="EMBL/GenBank/DDBJ databases">
        <authorList>
            <person name="Smith C.H."/>
        </authorList>
    </citation>
    <scope>NUCLEOTIDE SEQUENCE</scope>
    <source>
        <strain evidence="10">CHS0354</strain>
        <tissue evidence="10">Mantle</tissue>
    </source>
</reference>
<organism evidence="10 11">
    <name type="scientific">Potamilus streckersoni</name>
    <dbReference type="NCBI Taxonomy" id="2493646"/>
    <lineage>
        <taxon>Eukaryota</taxon>
        <taxon>Metazoa</taxon>
        <taxon>Spiralia</taxon>
        <taxon>Lophotrochozoa</taxon>
        <taxon>Mollusca</taxon>
        <taxon>Bivalvia</taxon>
        <taxon>Autobranchia</taxon>
        <taxon>Heteroconchia</taxon>
        <taxon>Palaeoheterodonta</taxon>
        <taxon>Unionida</taxon>
        <taxon>Unionoidea</taxon>
        <taxon>Unionidae</taxon>
        <taxon>Ambleminae</taxon>
        <taxon>Lampsilini</taxon>
        <taxon>Potamilus</taxon>
    </lineage>
</organism>
<dbReference type="InterPro" id="IPR050331">
    <property type="entry name" value="Zinc_finger"/>
</dbReference>
<feature type="compositionally biased region" description="Basic and acidic residues" evidence="8">
    <location>
        <begin position="3013"/>
        <end position="3038"/>
    </location>
</feature>
<accession>A0AAE0VZB0</accession>
<feature type="compositionally biased region" description="Basic and acidic residues" evidence="8">
    <location>
        <begin position="245"/>
        <end position="256"/>
    </location>
</feature>
<feature type="domain" description="C2H2-type" evidence="9">
    <location>
        <begin position="864"/>
        <end position="891"/>
    </location>
</feature>
<name>A0AAE0VZB0_9BIVA</name>
<feature type="domain" description="C2H2-type" evidence="9">
    <location>
        <begin position="2662"/>
        <end position="2684"/>
    </location>
</feature>
<dbReference type="PROSITE" id="PS00028">
    <property type="entry name" value="ZINC_FINGER_C2H2_1"/>
    <property type="match status" value="36"/>
</dbReference>
<feature type="compositionally biased region" description="Basic and acidic residues" evidence="8">
    <location>
        <begin position="2977"/>
        <end position="3000"/>
    </location>
</feature>
<feature type="region of interest" description="Disordered" evidence="8">
    <location>
        <begin position="2869"/>
        <end position="2897"/>
    </location>
</feature>
<feature type="domain" description="C2H2-type" evidence="9">
    <location>
        <begin position="1620"/>
        <end position="1643"/>
    </location>
</feature>
<dbReference type="InterPro" id="IPR036236">
    <property type="entry name" value="Znf_C2H2_sf"/>
</dbReference>
<feature type="domain" description="C2H2-type" evidence="9">
    <location>
        <begin position="3395"/>
        <end position="3417"/>
    </location>
</feature>
<comment type="caution">
    <text evidence="10">The sequence shown here is derived from an EMBL/GenBank/DDBJ whole genome shotgun (WGS) entry which is preliminary data.</text>
</comment>
<dbReference type="SMART" id="SM00355">
    <property type="entry name" value="ZnF_C2H2"/>
    <property type="match status" value="42"/>
</dbReference>
<evidence type="ECO:0000256" key="2">
    <source>
        <dbReference type="ARBA" id="ARBA00022723"/>
    </source>
</evidence>
<feature type="domain" description="C2H2-type" evidence="9">
    <location>
        <begin position="1421"/>
        <end position="1444"/>
    </location>
</feature>
<dbReference type="PANTHER" id="PTHR16515">
    <property type="entry name" value="PR DOMAIN ZINC FINGER PROTEIN"/>
    <property type="match status" value="1"/>
</dbReference>
<proteinExistence type="predicted"/>
<feature type="domain" description="C2H2-type" evidence="9">
    <location>
        <begin position="1554"/>
        <end position="1581"/>
    </location>
</feature>
<feature type="domain" description="C2H2-type" evidence="9">
    <location>
        <begin position="309"/>
        <end position="336"/>
    </location>
</feature>
<feature type="domain" description="C2H2-type" evidence="9">
    <location>
        <begin position="1819"/>
        <end position="1846"/>
    </location>
</feature>
<evidence type="ECO:0000256" key="7">
    <source>
        <dbReference type="PROSITE-ProRule" id="PRU00042"/>
    </source>
</evidence>
<comment type="subcellular location">
    <subcellularLocation>
        <location evidence="1">Nucleus</location>
    </subcellularLocation>
</comment>
<keyword evidence="6" id="KW-0539">Nucleus</keyword>
<evidence type="ECO:0000256" key="3">
    <source>
        <dbReference type="ARBA" id="ARBA00022737"/>
    </source>
</evidence>
<dbReference type="PANTHER" id="PTHR16515:SF49">
    <property type="entry name" value="GASTRULA ZINC FINGER PROTEIN XLCGF49.1-LIKE-RELATED"/>
    <property type="match status" value="1"/>
</dbReference>
<evidence type="ECO:0000256" key="6">
    <source>
        <dbReference type="ARBA" id="ARBA00023242"/>
    </source>
</evidence>
<protein>
    <recommendedName>
        <fullName evidence="9">C2H2-type domain-containing protein</fullName>
    </recommendedName>
</protein>
<dbReference type="GO" id="GO:0010468">
    <property type="term" value="P:regulation of gene expression"/>
    <property type="evidence" value="ECO:0007669"/>
    <property type="project" value="TreeGrafter"/>
</dbReference>
<dbReference type="GO" id="GO:0005634">
    <property type="term" value="C:nucleus"/>
    <property type="evidence" value="ECO:0007669"/>
    <property type="project" value="UniProtKB-SubCell"/>
</dbReference>
<dbReference type="Gene3D" id="3.30.160.60">
    <property type="entry name" value="Classic Zinc Finger"/>
    <property type="match status" value="22"/>
</dbReference>
<feature type="region of interest" description="Disordered" evidence="8">
    <location>
        <begin position="237"/>
        <end position="256"/>
    </location>
</feature>
<feature type="region of interest" description="Disordered" evidence="8">
    <location>
        <begin position="459"/>
        <end position="479"/>
    </location>
</feature>
<feature type="domain" description="C2H2-type" evidence="9">
    <location>
        <begin position="3134"/>
        <end position="3161"/>
    </location>
</feature>
<feature type="domain" description="C2H2-type" evidence="9">
    <location>
        <begin position="2087"/>
        <end position="2115"/>
    </location>
</feature>
<feature type="domain" description="C2H2-type" evidence="9">
    <location>
        <begin position="1137"/>
        <end position="1164"/>
    </location>
</feature>
<keyword evidence="11" id="KW-1185">Reference proteome</keyword>
<feature type="domain" description="C2H2-type" evidence="9">
    <location>
        <begin position="2337"/>
        <end position="2364"/>
    </location>
</feature>
<reference evidence="10" key="2">
    <citation type="journal article" date="2021" name="Genome Biol. Evol.">
        <title>Developing a high-quality reference genome for a parasitic bivalve with doubly uniparental inheritance (Bivalvia: Unionida).</title>
        <authorList>
            <person name="Smith C.H."/>
        </authorList>
    </citation>
    <scope>NUCLEOTIDE SEQUENCE</scope>
    <source>
        <strain evidence="10">CHS0354</strain>
        <tissue evidence="10">Mantle</tissue>
    </source>
</reference>
<feature type="compositionally biased region" description="Polar residues" evidence="8">
    <location>
        <begin position="1392"/>
        <end position="1404"/>
    </location>
</feature>
<dbReference type="EMBL" id="JAEAOA010000812">
    <property type="protein sequence ID" value="KAK3594555.1"/>
    <property type="molecule type" value="Genomic_DNA"/>
</dbReference>
<evidence type="ECO:0000313" key="11">
    <source>
        <dbReference type="Proteomes" id="UP001195483"/>
    </source>
</evidence>
<feature type="domain" description="C2H2-type" evidence="9">
    <location>
        <begin position="1279"/>
        <end position="1306"/>
    </location>
</feature>
<feature type="domain" description="C2H2-type" evidence="9">
    <location>
        <begin position="487"/>
        <end position="510"/>
    </location>
</feature>
<evidence type="ECO:0000256" key="8">
    <source>
        <dbReference type="SAM" id="MobiDB-lite"/>
    </source>
</evidence>
<feature type="domain" description="C2H2-type" evidence="9">
    <location>
        <begin position="2029"/>
        <end position="2056"/>
    </location>
</feature>
<feature type="domain" description="C2H2-type" evidence="9">
    <location>
        <begin position="930"/>
        <end position="957"/>
    </location>
</feature>
<evidence type="ECO:0000313" key="10">
    <source>
        <dbReference type="EMBL" id="KAK3594555.1"/>
    </source>
</evidence>
<keyword evidence="2" id="KW-0479">Metal-binding</keyword>
<dbReference type="SMART" id="SM00614">
    <property type="entry name" value="ZnF_BED"/>
    <property type="match status" value="9"/>
</dbReference>
<dbReference type="FunFam" id="3.30.160.60:FF:000100">
    <property type="entry name" value="Zinc finger 45-like"/>
    <property type="match status" value="1"/>
</dbReference>
<dbReference type="Proteomes" id="UP001195483">
    <property type="component" value="Unassembled WGS sequence"/>
</dbReference>
<feature type="compositionally biased region" description="Low complexity" evidence="8">
    <location>
        <begin position="1172"/>
        <end position="1181"/>
    </location>
</feature>
<feature type="domain" description="C2H2-type" evidence="9">
    <location>
        <begin position="3106"/>
        <end position="3128"/>
    </location>
</feature>
<evidence type="ECO:0000259" key="9">
    <source>
        <dbReference type="PROSITE" id="PS50157"/>
    </source>
</evidence>
<evidence type="ECO:0000256" key="5">
    <source>
        <dbReference type="ARBA" id="ARBA00022833"/>
    </source>
</evidence>
<feature type="compositionally biased region" description="Basic and acidic residues" evidence="8">
    <location>
        <begin position="464"/>
        <end position="479"/>
    </location>
</feature>
<dbReference type="Pfam" id="PF00096">
    <property type="entry name" value="zf-C2H2"/>
    <property type="match status" value="10"/>
</dbReference>
<feature type="domain" description="C2H2-type" evidence="9">
    <location>
        <begin position="2003"/>
        <end position="2030"/>
    </location>
</feature>
<evidence type="ECO:0000256" key="4">
    <source>
        <dbReference type="ARBA" id="ARBA00022771"/>
    </source>
</evidence>
<feature type="compositionally biased region" description="Basic residues" evidence="8">
    <location>
        <begin position="909"/>
        <end position="918"/>
    </location>
</feature>
<evidence type="ECO:0000256" key="1">
    <source>
        <dbReference type="ARBA" id="ARBA00004123"/>
    </source>
</evidence>
<reference evidence="10" key="1">
    <citation type="journal article" date="2021" name="Genome Biol. Evol.">
        <title>A High-Quality Reference Genome for a Parasitic Bivalve with Doubly Uniparental Inheritance (Bivalvia: Unionida).</title>
        <authorList>
            <person name="Smith C.H."/>
        </authorList>
    </citation>
    <scope>NUCLEOTIDE SEQUENCE</scope>
    <source>
        <strain evidence="10">CHS0354</strain>
    </source>
</reference>
<feature type="domain" description="C2H2-type" evidence="9">
    <location>
        <begin position="1858"/>
        <end position="1885"/>
    </location>
</feature>
<feature type="domain" description="C2H2-type" evidence="9">
    <location>
        <begin position="1212"/>
        <end position="1235"/>
    </location>
</feature>
<feature type="domain" description="C2H2-type" evidence="9">
    <location>
        <begin position="1071"/>
        <end position="1098"/>
    </location>
</feature>
<feature type="domain" description="C2H2-type" evidence="9">
    <location>
        <begin position="1346"/>
        <end position="1373"/>
    </location>
</feature>
<sequence length="3425" mass="395050">MEMLLDNKSDLVEHNEQLGNSKIEFDKITETAQDIDQNLNNGIKSCEVTVVSEHNMDINVKSIENSFSDSVVVDKDCEEDIDSNYTLIIENVQERNDKHERCKDKESIGNEIIEFLEKEDNNIERFENIDVQDASQSSRSEQAVKEDYWIMSNKGDEQDSHLYVEKSQIECWNSASGAPEAVQLSPSNDRASQIFEYPVSVRLKISAGNEFSCSGNENTSGSNSDQQENDLLEKLDEQSSSINPLEEHKKLSVSEKEVKAVGDPEGWEIPCFSQLEQSFPMALEASHGDVGKEKTVQNANRNMCHSSTIKCSVCGKVCLGQARMVSHMRVHSGEQPFDCKICGFNFKYKEDLKRHQKMHKFSKQTNVCEETEFSASVKEYVNSHCRFLKRDERKLISSVDKVLSTTQKEQSIVDIFACSVVLDKINLQDQNTEVYLKHHTKEELTTNITPVQIPFSQVSPINSKTKEDKDGSPDKVEKNDPWVEGVLKCPLCNKSYSHKQSLDKHKRHVHPNLWHQETVLSMRSKRKIFMCKYKCDKCAFRFFSPAGLIRHQKKFCSIKLTDCSEENKTSSSQSNQKIIGKEAQVLDYEYSRLRQLNMFSSSDMGCGSGNEKTNICRFCGRMFSRRINLHQHEQMHIRKKLLNAVESEVEQESFSQNAPVNSDELLNASKQQKCKFCGRMFSRRINLHQHEQMHIRERLNTTKLQAENQSFSLESRNHQSPVNSDKISDNSKTHKCKFCGRMFSRRLNLIQHEQVHKRRKQVEKVMDEGYPMESDDKKRSKGPFKKIFKISSVQMNHKCRFCSRKFFRRCNLCQHEPVCYKRQIIRKQNLENSNRNKTPNSSLKKVSVSFVKNPLRLISNNKFNSCQYCRKIFSTKSNLNRHVKLHKQKKKFFKQKNNNSIRTDDSHDAKRKSPKSIRNRVRIISTDNRHPCQYCGKWFLQELDLSEHLKLHSQKSIQLKHGNTVYSSSSVKNNLRMDTSGSGQNVNTSESDQNIKRENINKTPHICRFCGKLFARRTNLCQHEPVCHRRQIIRKQNLENSNRIKTHNSSSKKVSVGFENSFRVISNDKFNSCQYCSKIFSTKSNLNRHVKLHKQKKKFFKQINNSSIRTDTSPYAKRKSPKSIRNQVRNISTDNLHPCQHCGKWFPQKLDLSQHLKLHSQKNTLLEQGNTVNSSSSVKSNLHMNTSGSGQNVNASESDQKITRENINKTPHICRFCGRLFARRINLCQHEPVCHRRQIIRKQKPENNNRIKTHDSSSKKVSVSFVKNSHRVISNNKFNSCQYCKKIFSTKSNLNRHVKLHKQKKKIFLQKNNSNNRTNDGHYYAKRKSPNSIKKQVINISTDNRHPCQYCGKWFPQKLDLSEHLKLHCQKNAQLEQGNTVNSSSSVKSNLHMDTSGSGQNIHTSESDQNIKREHLNKTPHICRFCGRLFARRINLCQHEPVCHRRQIIRKQKPENNIRIKTHNSISKKVSVSSVENPHGVISNNKFNICQYCKKCFSNKSNLNRHVKLHEQKKKFLQQKTDNSRRSYDNPYAKRKSHDPITNRVNIVATHNRHSCQKCGKWFRQKLDLSQHLKLHSQESTQLEHGNNFSSVSTVTTDLYTNTSESAQNIKKENISTSLHICRFCGRFFARRLNLCQHERVCHRRQIIGKQNPENSNRNKSHNSSLKKVSVGFVENPHRVISNNNFNSCPYCRKIFSTKSNLNRHVKLHEQEKKYFKQKNNSSNRTDDSLYAKRKSSKSIRNQVRIISTDNLHPCQHCGKWFLQKLDLSQHLKSHSQESIQLEHGNAINSSSSVTTDLHIDTSESDQEVKKENLSKTPHICRFCGRLFARRTNLCQHEQWHKQKDGKVFKEDNKKAIHSCRICGRLFERRVNLCQHERCHSQKNVHFYRREMFESKPFQAKRNNRCLVCSKICTNKSDLLLHYESRHTEDLRCQICNTLVGTYVHLRKHMRTHVKFSMVDTKELSHDQRAKYTNAAHFPKNAKVGKRSQVTEESHKVPKSKKYKCTLCAMSFNTHSLLFLHKKKHMSAHACFVCGKIFTRKFDLDRHLRIHTGDQPHECDICLKGFRCRLNLSDHMGTHVLKEANEFQCDGCKAMFFDQQSILNHLESAHTSHHKVSHLGTQIIHNNNELQGNEHGLGRENIESDSVINYSQSKKPIFSCGICGEIYEEASHLYLHMGNHVNESVENENGEETGITVKAESFSTNRQMDNQHSCKLENRSSHNDMQNSQGKVCRSDFGDTIKNETSFVSVVSILDGEVNTFDHATESLSDEYIDDGIDDTVDDGIDGIVDHSESVYEFPDVNQDNEIDERTISVDRNAANIGDITKILECTELNKKFKCGLCMHMFSSKHGLSQHKRWHANTDVRISQMKKDYCSVCKIYFSSKSSFTLHLSWHKSGLAKKVVISDKISIPLKPYRCEKCGKTFTRKDSLGKHKCMIHYSQNKSRSKVVMSKSIMKSVVPNGFICEVCGCSYAQRACLVQHLLHKHNLAEKNFEAVCDEKENPFKCQHLLNNAGLTSRNPKYQKGNQNPKCLKGNQKAYKCIFCRKQYIKRHAYLLHTSRAHPNYYQNLLGNMTEESSNKKKCKYCKNWYNSNDNTGHKDKFNCKSCELIFPCKGCFIQHLDLPESSELEGWFWCCVCQIKFSNRNELKKHIPLHASDLGRYNCRICGQIFKYKQHLFRHEKVHGTSLQYSLKNSYACEESPYDAMHLHQKTDLCTDHKTSRKHKRQFRVNAESYNCTNMTNVVEVNMVSPAGVGSDIFSSPLPRQDDEIAQDIAYHPDETISNQGKEVTSNLGSLEAFPVSIKQELIDLCDNPFCGSTCTSPVEELENNGIVHNSDFDKSIQDTPFLNRVGSEAARFDLSPVVQPNERVEQDDIQSNFEDSEQDEVDIDNIHDSNRSPIDKSDMLYFVRSTMETGQNDSLALLKEVLENPYSEAQSGHKSPQCLFKAAHFKDMKDFDERQGSTELIPGMESSNKNDNFHSRRPSDNSDDKANDTSKEDLFSASKITPTNLKQTEDMLRKDTSANSHHQEHQIVKDSESTTPGINQESKEHWVRCIICCKTVYSEELVRHLQSHADLKLYECEHCNECFLSAMSYSEHMEKNYGEIVCCACGEAFTEKKDLIMHIRKHNFDVVLNCSICGAVFTSHDTFIKHLEFHVLSEAKSADTQNDTDDSGSRDIEIISSEDREEEEEILRALMEDQEDAEKTMSSVITSASTAWKQMSMTLLSDAVSSEFDEAADIKPDINKLNDTMWMQNAYKNMETIMGCNQTILDRMVQNSLCQGRAEPINTVSGTPLNRYGMWKKLAGKIIGSEHAHLYDRCQKEQCQADTSTSFDMFPIRTEPREPEKVPVIKTEFFEQDTQLLIEDSERPGRAGLMQPGLKPCFVKLEKIDCKILTCSLCLRLFVNENALKHHYLLHLIPGYKFS</sequence>